<sequence>LPDIGHACGHNLIATTSLGVFLAVAEALEESNLPGRVRLLGTPAEETIGGKITLIKAGAYSDVDACLMMHPTSSSHFPDHSLGDAFDKTLATSTSSATFRGKSAHA</sequence>
<evidence type="ECO:0000256" key="2">
    <source>
        <dbReference type="SAM" id="SignalP"/>
    </source>
</evidence>
<keyword evidence="2" id="KW-0732">Signal</keyword>
<name>A0A6A6QXV1_9PEZI</name>
<keyword evidence="4" id="KW-1185">Reference proteome</keyword>
<evidence type="ECO:0000313" key="3">
    <source>
        <dbReference type="EMBL" id="KAF2496473.1"/>
    </source>
</evidence>
<feature type="non-terminal residue" evidence="3">
    <location>
        <position position="1"/>
    </location>
</feature>
<dbReference type="Pfam" id="PF01546">
    <property type="entry name" value="Peptidase_M20"/>
    <property type="match status" value="1"/>
</dbReference>
<dbReference type="Gene3D" id="3.30.70.360">
    <property type="match status" value="1"/>
</dbReference>
<dbReference type="SUPFAM" id="SSF53187">
    <property type="entry name" value="Zn-dependent exopeptidases"/>
    <property type="match status" value="1"/>
</dbReference>
<dbReference type="InterPro" id="IPR002933">
    <property type="entry name" value="Peptidase_M20"/>
</dbReference>
<proteinExistence type="inferred from homology"/>
<feature type="chain" id="PRO_5025349697" description="Amidohydrolase" evidence="2">
    <location>
        <begin position="28"/>
        <end position="106"/>
    </location>
</feature>
<dbReference type="EMBL" id="MU004188">
    <property type="protein sequence ID" value="KAF2496473.1"/>
    <property type="molecule type" value="Genomic_DNA"/>
</dbReference>
<organism evidence="3 4">
    <name type="scientific">Lophium mytilinum</name>
    <dbReference type="NCBI Taxonomy" id="390894"/>
    <lineage>
        <taxon>Eukaryota</taxon>
        <taxon>Fungi</taxon>
        <taxon>Dikarya</taxon>
        <taxon>Ascomycota</taxon>
        <taxon>Pezizomycotina</taxon>
        <taxon>Dothideomycetes</taxon>
        <taxon>Pleosporomycetidae</taxon>
        <taxon>Mytilinidiales</taxon>
        <taxon>Mytilinidiaceae</taxon>
        <taxon>Lophium</taxon>
    </lineage>
</organism>
<dbReference type="GO" id="GO:0016805">
    <property type="term" value="F:dipeptidase activity"/>
    <property type="evidence" value="ECO:0007669"/>
    <property type="project" value="TreeGrafter"/>
</dbReference>
<evidence type="ECO:0008006" key="5">
    <source>
        <dbReference type="Google" id="ProtNLM"/>
    </source>
</evidence>
<dbReference type="AlphaFoldDB" id="A0A6A6QXV1"/>
<comment type="similarity">
    <text evidence="1">Belongs to the peptidase M20A family.</text>
</comment>
<gene>
    <name evidence="3" type="ORF">BU16DRAFT_427420</name>
</gene>
<protein>
    <recommendedName>
        <fullName evidence="5">Amidohydrolase</fullName>
    </recommendedName>
</protein>
<feature type="signal peptide" evidence="2">
    <location>
        <begin position="1"/>
        <end position="27"/>
    </location>
</feature>
<accession>A0A6A6QXV1</accession>
<dbReference type="Proteomes" id="UP000799750">
    <property type="component" value="Unassembled WGS sequence"/>
</dbReference>
<evidence type="ECO:0000256" key="1">
    <source>
        <dbReference type="ARBA" id="ARBA00006247"/>
    </source>
</evidence>
<evidence type="ECO:0000313" key="4">
    <source>
        <dbReference type="Proteomes" id="UP000799750"/>
    </source>
</evidence>
<dbReference type="PANTHER" id="PTHR30575:SF0">
    <property type="entry name" value="XAA-ARG DIPEPTIDASE"/>
    <property type="match status" value="1"/>
</dbReference>
<dbReference type="OrthoDB" id="6119954at2759"/>
<reference evidence="3" key="1">
    <citation type="journal article" date="2020" name="Stud. Mycol.">
        <title>101 Dothideomycetes genomes: a test case for predicting lifestyles and emergence of pathogens.</title>
        <authorList>
            <person name="Haridas S."/>
            <person name="Albert R."/>
            <person name="Binder M."/>
            <person name="Bloem J."/>
            <person name="Labutti K."/>
            <person name="Salamov A."/>
            <person name="Andreopoulos B."/>
            <person name="Baker S."/>
            <person name="Barry K."/>
            <person name="Bills G."/>
            <person name="Bluhm B."/>
            <person name="Cannon C."/>
            <person name="Castanera R."/>
            <person name="Culley D."/>
            <person name="Daum C."/>
            <person name="Ezra D."/>
            <person name="Gonzalez J."/>
            <person name="Henrissat B."/>
            <person name="Kuo A."/>
            <person name="Liang C."/>
            <person name="Lipzen A."/>
            <person name="Lutzoni F."/>
            <person name="Magnuson J."/>
            <person name="Mondo S."/>
            <person name="Nolan M."/>
            <person name="Ohm R."/>
            <person name="Pangilinan J."/>
            <person name="Park H.-J."/>
            <person name="Ramirez L."/>
            <person name="Alfaro M."/>
            <person name="Sun H."/>
            <person name="Tritt A."/>
            <person name="Yoshinaga Y."/>
            <person name="Zwiers L.-H."/>
            <person name="Turgeon B."/>
            <person name="Goodwin S."/>
            <person name="Spatafora J."/>
            <person name="Crous P."/>
            <person name="Grigoriev I."/>
        </authorList>
    </citation>
    <scope>NUCLEOTIDE SEQUENCE</scope>
    <source>
        <strain evidence="3">CBS 269.34</strain>
    </source>
</reference>
<dbReference type="InterPro" id="IPR052030">
    <property type="entry name" value="Peptidase_M20/M20A_hydrolases"/>
</dbReference>
<feature type="non-terminal residue" evidence="3">
    <location>
        <position position="106"/>
    </location>
</feature>
<dbReference type="PANTHER" id="PTHR30575">
    <property type="entry name" value="PEPTIDASE M20"/>
    <property type="match status" value="1"/>
</dbReference>
<dbReference type="Gene3D" id="3.40.630.10">
    <property type="entry name" value="Zn peptidases"/>
    <property type="match status" value="1"/>
</dbReference>